<dbReference type="InterPro" id="IPR021235">
    <property type="entry name" value="DUF2637"/>
</dbReference>
<feature type="transmembrane region" description="Helical" evidence="2">
    <location>
        <begin position="356"/>
        <end position="374"/>
    </location>
</feature>
<proteinExistence type="predicted"/>
<dbReference type="PROSITE" id="PS51898">
    <property type="entry name" value="TYR_RECOMBINASE"/>
    <property type="match status" value="1"/>
</dbReference>
<dbReference type="EMBL" id="JACJHR010000004">
    <property type="protein sequence ID" value="MBB2498367.1"/>
    <property type="molecule type" value="Genomic_DNA"/>
</dbReference>
<dbReference type="Gene3D" id="1.10.443.10">
    <property type="entry name" value="Intergrase catalytic core"/>
    <property type="match status" value="1"/>
</dbReference>
<keyword evidence="2" id="KW-1133">Transmembrane helix</keyword>
<evidence type="ECO:0000256" key="2">
    <source>
        <dbReference type="SAM" id="Phobius"/>
    </source>
</evidence>
<dbReference type="PANTHER" id="PTHR30349:SF91">
    <property type="entry name" value="INTA PROTEIN"/>
    <property type="match status" value="1"/>
</dbReference>
<dbReference type="GO" id="GO:0015074">
    <property type="term" value="P:DNA integration"/>
    <property type="evidence" value="ECO:0007669"/>
    <property type="project" value="InterPro"/>
</dbReference>
<dbReference type="Pfam" id="PF10935">
    <property type="entry name" value="DUF2637"/>
    <property type="match status" value="1"/>
</dbReference>
<reference evidence="4 5" key="1">
    <citation type="submission" date="2020-08" db="EMBL/GenBank/DDBJ databases">
        <title>Amycolatopsis echigonensis JCM 21831.</title>
        <authorList>
            <person name="Tedsree N."/>
            <person name="Kuncharoen N."/>
            <person name="Likhitwitayawuid K."/>
            <person name="Tanasupawat S."/>
        </authorList>
    </citation>
    <scope>NUCLEOTIDE SEQUENCE [LARGE SCALE GENOMIC DNA]</scope>
    <source>
        <strain evidence="4 5">JCM 21831</strain>
    </source>
</reference>
<keyword evidence="1" id="KW-0233">DNA recombination</keyword>
<comment type="caution">
    <text evidence="4">The sequence shown here is derived from an EMBL/GenBank/DDBJ whole genome shotgun (WGS) entry which is preliminary data.</text>
</comment>
<evidence type="ECO:0000313" key="5">
    <source>
        <dbReference type="Proteomes" id="UP000550260"/>
    </source>
</evidence>
<evidence type="ECO:0000259" key="3">
    <source>
        <dbReference type="PROSITE" id="PS51898"/>
    </source>
</evidence>
<feature type="domain" description="Tyr recombinase" evidence="3">
    <location>
        <begin position="1"/>
        <end position="164"/>
    </location>
</feature>
<dbReference type="InterPro" id="IPR050090">
    <property type="entry name" value="Tyrosine_recombinase_XerCD"/>
</dbReference>
<dbReference type="Pfam" id="PF00589">
    <property type="entry name" value="Phage_integrase"/>
    <property type="match status" value="1"/>
</dbReference>
<sequence>MRRGEACGQRRSDTFLDAGCLEVANQIVQYGWETGQSKPKTPSSEGIVPLDPDTVLVLAAHLARQDEAKTRLGSDWREHDLLFTCPDGSPLHPADVADEFARLIVMAGLPPITLHGLRHGAATLMLAAGVEMKVIQHILRHSSIKVTMDLYTNVAQELAADGARRLAGAIPRQAALRPASVLGLPRARRRPQWTVENRKNNVRITQNPRSSFPTTWGVRVRHQGLEPRTRWLRVTYRVVPSDVGQGRFPQCGCVAGVGRCRGLSSCFCALGLPSGSQVLGCVGRPGGLRAVVLPVVGARCRGGAVMGETGSGVAPNLALWVQCACTGLVAVGAAYASYRHGREFALRFGADMSTASIWPLLVDGLLTIATVELWKKRKVGRERGRWVAWSAFVFGIGLSLLANVGSAPVASPLQVVVAACPPVALLFAVELLNRALKQRNFETCSETVCERGETETVAGRRGTGTMPAGRGAVAEGLGGEGVLTAEERMWVHYSEQVAVGRSPSGAELDRVAGTHNYGRRVLRRWRRSGRVATVAADSGKAEESAADALLAAG</sequence>
<organism evidence="4 5">
    <name type="scientific">Amycolatopsis echigonensis</name>
    <dbReference type="NCBI Taxonomy" id="2576905"/>
    <lineage>
        <taxon>Bacteria</taxon>
        <taxon>Bacillati</taxon>
        <taxon>Actinomycetota</taxon>
        <taxon>Actinomycetes</taxon>
        <taxon>Pseudonocardiales</taxon>
        <taxon>Pseudonocardiaceae</taxon>
        <taxon>Amycolatopsis</taxon>
    </lineage>
</organism>
<dbReference type="GO" id="GO:0003677">
    <property type="term" value="F:DNA binding"/>
    <property type="evidence" value="ECO:0007669"/>
    <property type="project" value="InterPro"/>
</dbReference>
<feature type="transmembrane region" description="Helical" evidence="2">
    <location>
        <begin position="413"/>
        <end position="432"/>
    </location>
</feature>
<dbReference type="InterPro" id="IPR011010">
    <property type="entry name" value="DNA_brk_join_enz"/>
</dbReference>
<name>A0A8E1VU66_9PSEU</name>
<keyword evidence="2" id="KW-0812">Transmembrane</keyword>
<evidence type="ECO:0000256" key="1">
    <source>
        <dbReference type="ARBA" id="ARBA00023172"/>
    </source>
</evidence>
<protein>
    <submittedName>
        <fullName evidence="4">Tyrosine-type recombinase/integrase</fullName>
    </submittedName>
</protein>
<dbReference type="InterPro" id="IPR002104">
    <property type="entry name" value="Integrase_catalytic"/>
</dbReference>
<feature type="transmembrane region" description="Helical" evidence="2">
    <location>
        <begin position="386"/>
        <end position="407"/>
    </location>
</feature>
<dbReference type="CDD" id="cd01189">
    <property type="entry name" value="INT_ICEBs1_C_like"/>
    <property type="match status" value="1"/>
</dbReference>
<dbReference type="PANTHER" id="PTHR30349">
    <property type="entry name" value="PHAGE INTEGRASE-RELATED"/>
    <property type="match status" value="1"/>
</dbReference>
<evidence type="ECO:0000313" key="4">
    <source>
        <dbReference type="EMBL" id="MBB2498367.1"/>
    </source>
</evidence>
<accession>A0A8E1VU66</accession>
<keyword evidence="2" id="KW-0472">Membrane</keyword>
<dbReference type="GO" id="GO:0006310">
    <property type="term" value="P:DNA recombination"/>
    <property type="evidence" value="ECO:0007669"/>
    <property type="project" value="UniProtKB-KW"/>
</dbReference>
<dbReference type="Proteomes" id="UP000550260">
    <property type="component" value="Unassembled WGS sequence"/>
</dbReference>
<dbReference type="AlphaFoldDB" id="A0A8E1VU66"/>
<dbReference type="InterPro" id="IPR013762">
    <property type="entry name" value="Integrase-like_cat_sf"/>
</dbReference>
<dbReference type="SUPFAM" id="SSF56349">
    <property type="entry name" value="DNA breaking-rejoining enzymes"/>
    <property type="match status" value="1"/>
</dbReference>
<gene>
    <name evidence="4" type="ORF">H5411_04340</name>
</gene>